<comment type="caution">
    <text evidence="1">The sequence shown here is derived from an EMBL/GenBank/DDBJ whole genome shotgun (WGS) entry which is preliminary data.</text>
</comment>
<keyword evidence="2" id="KW-1185">Reference proteome</keyword>
<organism evidence="1 2">
    <name type="scientific">Acropora cervicornis</name>
    <name type="common">Staghorn coral</name>
    <dbReference type="NCBI Taxonomy" id="6130"/>
    <lineage>
        <taxon>Eukaryota</taxon>
        <taxon>Metazoa</taxon>
        <taxon>Cnidaria</taxon>
        <taxon>Anthozoa</taxon>
        <taxon>Hexacorallia</taxon>
        <taxon>Scleractinia</taxon>
        <taxon>Astrocoeniina</taxon>
        <taxon>Acroporidae</taxon>
        <taxon>Acropora</taxon>
    </lineage>
</organism>
<evidence type="ECO:0000313" key="1">
    <source>
        <dbReference type="EMBL" id="KAK2549003.1"/>
    </source>
</evidence>
<dbReference type="Proteomes" id="UP001249851">
    <property type="component" value="Unassembled WGS sequence"/>
</dbReference>
<evidence type="ECO:0000313" key="2">
    <source>
        <dbReference type="Proteomes" id="UP001249851"/>
    </source>
</evidence>
<dbReference type="EMBL" id="JARQWQ010000133">
    <property type="protein sequence ID" value="KAK2549003.1"/>
    <property type="molecule type" value="Genomic_DNA"/>
</dbReference>
<sequence>MADEKLLLLRLVRDAIFRQLDGGNVSEDMTDYLAFRLDQLYGHILQLTASNPREVEPLICEVARSLRILVGMSSNDCYELPLEHSGHFGRPRFGVSRAQLEYLLQNDFTGKQISEMLSISL</sequence>
<accession>A0AAD9UT66</accession>
<protein>
    <submittedName>
        <fullName evidence="1">Uncharacterized protein</fullName>
    </submittedName>
</protein>
<reference evidence="1" key="2">
    <citation type="journal article" date="2023" name="Science">
        <title>Genomic signatures of disease resistance in endangered staghorn corals.</title>
        <authorList>
            <person name="Vollmer S.V."/>
            <person name="Selwyn J.D."/>
            <person name="Despard B.A."/>
            <person name="Roesel C.L."/>
        </authorList>
    </citation>
    <scope>NUCLEOTIDE SEQUENCE</scope>
    <source>
        <strain evidence="1">K2</strain>
    </source>
</reference>
<reference evidence="1" key="1">
    <citation type="journal article" date="2023" name="G3 (Bethesda)">
        <title>Whole genome assembly and annotation of the endangered Caribbean coral Acropora cervicornis.</title>
        <authorList>
            <person name="Selwyn J.D."/>
            <person name="Vollmer S.V."/>
        </authorList>
    </citation>
    <scope>NUCLEOTIDE SEQUENCE</scope>
    <source>
        <strain evidence="1">K2</strain>
    </source>
</reference>
<proteinExistence type="predicted"/>
<gene>
    <name evidence="1" type="ORF">P5673_030630</name>
</gene>
<dbReference type="AlphaFoldDB" id="A0AAD9UT66"/>
<name>A0AAD9UT66_ACRCE</name>